<accession>A0A7H0VFA2</accession>
<protein>
    <submittedName>
        <fullName evidence="1">Glycosyltransferase family 4 protein</fullName>
    </submittedName>
</protein>
<evidence type="ECO:0000313" key="1">
    <source>
        <dbReference type="EMBL" id="QNR24400.1"/>
    </source>
</evidence>
<gene>
    <name evidence="1" type="ORF">H4K34_00755</name>
</gene>
<sequence>MRILLLSNKVPFPAKDGSSIAMRSMAEALRLNAIELHLLCLNTQKHYREPAEIEKHKPEGINLEYFDVNTNVNLWSAGLNLLSGQAYHVSRFRQEALTKRLIELLRSTHFDIIQLEGLPMAVYLPEIRKYSKASVVLRAHNIEYQIWERHVEHEENAVRKAYLNLQTQRLKAFEKKSLEKVDGIAFISSEDQKIYREWGGRSLSTVSPCGLTPEENPPISGYEAKYDLVHLASLDWLPNRQGAEWFLKEVWPLILEARPETTMGFGGRDMPSEFIEMGSENLWLYPIVESARDFIGHGQVAVIPLLAGSGMRIKLLEFLAWGMPTVSTGIGAEGIAIENYKHGIIANDPESFAAAVVYLLDGKESRQEMQIQARNFFEENFDNQILGKDLIQFYQTLI</sequence>
<dbReference type="Proteomes" id="UP000516305">
    <property type="component" value="Chromosome"/>
</dbReference>
<evidence type="ECO:0000313" key="2">
    <source>
        <dbReference type="Proteomes" id="UP000516305"/>
    </source>
</evidence>
<dbReference type="SUPFAM" id="SSF53756">
    <property type="entry name" value="UDP-Glycosyltransferase/glycogen phosphorylase"/>
    <property type="match status" value="1"/>
</dbReference>
<dbReference type="Pfam" id="PF13692">
    <property type="entry name" value="Glyco_trans_1_4"/>
    <property type="match status" value="1"/>
</dbReference>
<proteinExistence type="predicted"/>
<keyword evidence="2" id="KW-1185">Reference proteome</keyword>
<dbReference type="GO" id="GO:0016740">
    <property type="term" value="F:transferase activity"/>
    <property type="evidence" value="ECO:0007669"/>
    <property type="project" value="UniProtKB-KW"/>
</dbReference>
<dbReference type="EMBL" id="CP060139">
    <property type="protein sequence ID" value="QNR24400.1"/>
    <property type="molecule type" value="Genomic_DNA"/>
</dbReference>
<dbReference type="KEGG" id="chyd:H4K34_00755"/>
<dbReference type="Gene3D" id="3.40.50.2000">
    <property type="entry name" value="Glycogen Phosphorylase B"/>
    <property type="match status" value="2"/>
</dbReference>
<name>A0A7H0VFA2_9FLAO</name>
<dbReference type="PANTHER" id="PTHR12526">
    <property type="entry name" value="GLYCOSYLTRANSFERASE"/>
    <property type="match status" value="1"/>
</dbReference>
<keyword evidence="1" id="KW-0808">Transferase</keyword>
<reference evidence="1 2" key="1">
    <citation type="submission" date="2020-08" db="EMBL/GenBank/DDBJ databases">
        <title>Croceimicrobium hydrocarbonivorans gen. nov., sp. nov., a novel marine bacterium isolated from a bacterial consortium that degrades polyethylene terephthalate.</title>
        <authorList>
            <person name="Liu R."/>
        </authorList>
    </citation>
    <scope>NUCLEOTIDE SEQUENCE [LARGE SCALE GENOMIC DNA]</scope>
    <source>
        <strain evidence="1 2">A20-9</strain>
    </source>
</reference>
<dbReference type="RefSeq" id="WP_210758927.1">
    <property type="nucleotide sequence ID" value="NZ_CP060139.1"/>
</dbReference>
<dbReference type="AlphaFoldDB" id="A0A7H0VFA2"/>
<dbReference type="CDD" id="cd03801">
    <property type="entry name" value="GT4_PimA-like"/>
    <property type="match status" value="1"/>
</dbReference>
<organism evidence="1 2">
    <name type="scientific">Croceimicrobium hydrocarbonivorans</name>
    <dbReference type="NCBI Taxonomy" id="2761580"/>
    <lineage>
        <taxon>Bacteria</taxon>
        <taxon>Pseudomonadati</taxon>
        <taxon>Bacteroidota</taxon>
        <taxon>Flavobacteriia</taxon>
        <taxon>Flavobacteriales</taxon>
        <taxon>Owenweeksiaceae</taxon>
        <taxon>Croceimicrobium</taxon>
    </lineage>
</organism>